<geneLocation type="plasmid" evidence="2 3">
    <name>pDEIPR02</name>
</geneLocation>
<dbReference type="Proteomes" id="UP000007718">
    <property type="component" value="Plasmid pDEIPR02"/>
</dbReference>
<keyword evidence="3" id="KW-1185">Reference proteome</keyword>
<reference evidence="2 3" key="2">
    <citation type="journal article" date="2012" name="Stand. Genomic Sci.">
        <title>Complete genome sequence of the orange-red pigmented, radioresistant Deinococcus proteolyticus type strain (MRP(T)).</title>
        <authorList>
            <person name="Copeland A."/>
            <person name="Zeytun A."/>
            <person name="Yassawong M."/>
            <person name="Nolan M."/>
            <person name="Lucas S."/>
            <person name="Hammon N."/>
            <person name="Deshpande S."/>
            <person name="Cheng J.F."/>
            <person name="Han C."/>
            <person name="Tapia R."/>
            <person name="Goodwin L.A."/>
            <person name="Pitluck S."/>
            <person name="Mavromatis K."/>
            <person name="Liolios K."/>
            <person name="Pagani I."/>
            <person name="Ivanova N."/>
            <person name="Mikhailova N."/>
            <person name="Pati A."/>
            <person name="Chen A."/>
            <person name="Palaniappan K."/>
            <person name="Land M."/>
            <person name="Hauser L."/>
            <person name="Jeffries C.D."/>
            <person name="Brambilla E.M."/>
            <person name="Rohde M."/>
            <person name="Sikorski J."/>
            <person name="Pukall R."/>
            <person name="Goker M."/>
            <person name="Detter J.C."/>
            <person name="Woyke T."/>
            <person name="Bristow J."/>
            <person name="Eisen J.A."/>
            <person name="Markowitz V."/>
            <person name="Hugenholtz P."/>
            <person name="Kyrpides N.C."/>
            <person name="Klenk H.P."/>
            <person name="Lapidus A."/>
        </authorList>
    </citation>
    <scope>NUCLEOTIDE SEQUENCE [LARGE SCALE GENOMIC DNA]</scope>
    <source>
        <strain evidence="3">ATCC 35074 / DSM 20540 / JCM 6276 / NBRC 101906 / NCIMB 13154 / VKM Ac-1939 / CCM 2703 / MRP</strain>
        <plasmid evidence="3">Plasmid pDEIPR02</plasmid>
    </source>
</reference>
<evidence type="ECO:0000313" key="2">
    <source>
        <dbReference type="EMBL" id="ADY27601.1"/>
    </source>
</evidence>
<accession>F0RQP2</accession>
<dbReference type="RefSeq" id="WP_013615955.1">
    <property type="nucleotide sequence ID" value="NC_015162.1"/>
</dbReference>
<protein>
    <submittedName>
        <fullName evidence="2">Uncharacterized protein</fullName>
    </submittedName>
</protein>
<evidence type="ECO:0000313" key="3">
    <source>
        <dbReference type="Proteomes" id="UP000007718"/>
    </source>
</evidence>
<dbReference type="KEGG" id="dpt:Deipr_2484"/>
<organism evidence="2 3">
    <name type="scientific">Deinococcus proteolyticus (strain ATCC 35074 / DSM 20540 / JCM 6276 / NBRC 101906 / NCIMB 13154 / VKM Ac-1939 / CCM 2703 / MRP)</name>
    <dbReference type="NCBI Taxonomy" id="693977"/>
    <lineage>
        <taxon>Bacteria</taxon>
        <taxon>Thermotogati</taxon>
        <taxon>Deinococcota</taxon>
        <taxon>Deinococci</taxon>
        <taxon>Deinococcales</taxon>
        <taxon>Deinococcaceae</taxon>
        <taxon>Deinococcus</taxon>
    </lineage>
</organism>
<keyword evidence="2" id="KW-0614">Plasmid</keyword>
<dbReference type="HOGENOM" id="CLU_1515497_0_0_0"/>
<dbReference type="AlphaFoldDB" id="F0RQP2"/>
<name>F0RQP2_DEIPM</name>
<gene>
    <name evidence="2" type="ordered locus">Deipr_2484</name>
</gene>
<sequence length="177" mass="18804">MFRVNLFGIRQGDYIRGGLTAYLVAFVADKGQAIPAEIVALAARKGFAIVADRGRTALVQEVSLVEYALHKYGGQETLIADIRKDLGSDGLVAPAMGSPEVDAQAPHPKAKAEGQRKTTGAKSSRTALQAEPSLQEPGYVRADGDAIPDVVAYDNGDGGGIDREPDWGWDGSPDFYN</sequence>
<evidence type="ECO:0000256" key="1">
    <source>
        <dbReference type="SAM" id="MobiDB-lite"/>
    </source>
</evidence>
<proteinExistence type="predicted"/>
<feature type="compositionally biased region" description="Polar residues" evidence="1">
    <location>
        <begin position="117"/>
        <end position="127"/>
    </location>
</feature>
<reference evidence="3" key="1">
    <citation type="submission" date="2011-02" db="EMBL/GenBank/DDBJ databases">
        <title>The complete sequence of plasmid2 of Deinococcus proteolyticus DSM 20540.</title>
        <authorList>
            <consortium name="US DOE Joint Genome Institute (JGI-PGF)"/>
            <person name="Lucas S."/>
            <person name="Copeland A."/>
            <person name="Lapidus A."/>
            <person name="Bruce D."/>
            <person name="Goodwin L."/>
            <person name="Pitluck S."/>
            <person name="Kyrpides N."/>
            <person name="Mavromatis K."/>
            <person name="Pagani I."/>
            <person name="Ivanova N."/>
            <person name="Ovchinnikova G."/>
            <person name="Zeytun A."/>
            <person name="Detter J.C."/>
            <person name="Han C."/>
            <person name="Land M."/>
            <person name="Hauser L."/>
            <person name="Markowitz V."/>
            <person name="Cheng J.-F."/>
            <person name="Hugenholtz P."/>
            <person name="Woyke T."/>
            <person name="Wu D."/>
            <person name="Pukall R."/>
            <person name="Steenblock K."/>
            <person name="Brambilla E."/>
            <person name="Klenk H.-P."/>
            <person name="Eisen J.A."/>
        </authorList>
    </citation>
    <scope>NUCLEOTIDE SEQUENCE [LARGE SCALE GENOMIC DNA]</scope>
    <source>
        <strain evidence="3">ATCC 35074 / DSM 20540 / JCM 6276 / NBRC 101906 / NCIMB 13154 / VKM Ac-1939 / CCM 2703 / MRP</strain>
        <plasmid evidence="3">Plasmid pDEIPR02</plasmid>
    </source>
</reference>
<dbReference type="EMBL" id="CP002538">
    <property type="protein sequence ID" value="ADY27601.1"/>
    <property type="molecule type" value="Genomic_DNA"/>
</dbReference>
<feature type="region of interest" description="Disordered" evidence="1">
    <location>
        <begin position="93"/>
        <end position="177"/>
    </location>
</feature>